<dbReference type="SUPFAM" id="SSF55331">
    <property type="entry name" value="Tautomerase/MIF"/>
    <property type="match status" value="1"/>
</dbReference>
<sequence length="107" mass="12557">MPMLRVKGIPQEEVMKESKELIDELVEIIECPRDYFTIELINNTFVMDGEVVAPPTIIEVAWFDRGQEVQDKVAKAITNHFKKDRECLDVVFQGLEHRNYYENGEHF</sequence>
<organism evidence="1 2">
    <name type="scientific">Clostridium disporicum</name>
    <dbReference type="NCBI Taxonomy" id="84024"/>
    <lineage>
        <taxon>Bacteria</taxon>
        <taxon>Bacillati</taxon>
        <taxon>Bacillota</taxon>
        <taxon>Clostridia</taxon>
        <taxon>Eubacteriales</taxon>
        <taxon>Clostridiaceae</taxon>
        <taxon>Clostridium</taxon>
    </lineage>
</organism>
<dbReference type="AlphaFoldDB" id="A0A174H835"/>
<dbReference type="Proteomes" id="UP000095594">
    <property type="component" value="Unassembled WGS sequence"/>
</dbReference>
<dbReference type="Gene3D" id="3.30.429.10">
    <property type="entry name" value="Macrophage Migration Inhibitory Factor"/>
    <property type="match status" value="1"/>
</dbReference>
<accession>A0A174H835</accession>
<gene>
    <name evidence="1" type="ORF">ERS852471_02071</name>
</gene>
<evidence type="ECO:0000313" key="1">
    <source>
        <dbReference type="EMBL" id="CUO69597.1"/>
    </source>
</evidence>
<protein>
    <submittedName>
        <fullName evidence="1">Domain of uncharacterized function (DUF1904)</fullName>
    </submittedName>
</protein>
<dbReference type="OrthoDB" id="5587545at2"/>
<dbReference type="Pfam" id="PF08921">
    <property type="entry name" value="DUF1904"/>
    <property type="match status" value="1"/>
</dbReference>
<dbReference type="EMBL" id="CYZX01000013">
    <property type="protein sequence ID" value="CUO69597.1"/>
    <property type="molecule type" value="Genomic_DNA"/>
</dbReference>
<dbReference type="RefSeq" id="WP_055266297.1">
    <property type="nucleotide sequence ID" value="NZ_CABIXQ010000013.1"/>
</dbReference>
<evidence type="ECO:0000313" key="2">
    <source>
        <dbReference type="Proteomes" id="UP000095594"/>
    </source>
</evidence>
<reference evidence="1 2" key="1">
    <citation type="submission" date="2015-09" db="EMBL/GenBank/DDBJ databases">
        <authorList>
            <consortium name="Pathogen Informatics"/>
        </authorList>
    </citation>
    <scope>NUCLEOTIDE SEQUENCE [LARGE SCALE GENOMIC DNA]</scope>
    <source>
        <strain evidence="1 2">2789STDY5834856</strain>
    </source>
</reference>
<proteinExistence type="predicted"/>
<name>A0A174H835_9CLOT</name>
<dbReference type="InterPro" id="IPR014347">
    <property type="entry name" value="Tautomerase/MIF_sf"/>
</dbReference>
<dbReference type="InterPro" id="IPR015017">
    <property type="entry name" value="DUF1904"/>
</dbReference>